<name>A0A1Y0I5N8_9GAMM</name>
<reference evidence="1 2" key="1">
    <citation type="submission" date="2017-05" db="EMBL/GenBank/DDBJ databases">
        <title>Genomic insights into alkan degradation activity of Oleiphilus messinensis.</title>
        <authorList>
            <person name="Kozyavkin S.A."/>
            <person name="Slesarev A.I."/>
            <person name="Golyshin P.N."/>
            <person name="Korzhenkov A."/>
            <person name="Golyshina O.N."/>
            <person name="Toshchakov S.V."/>
        </authorList>
    </citation>
    <scope>NUCLEOTIDE SEQUENCE [LARGE SCALE GENOMIC DNA]</scope>
    <source>
        <strain evidence="1 2">ME102</strain>
    </source>
</reference>
<dbReference type="OrthoDB" id="6193567at2"/>
<accession>A0A1Y0I5N8</accession>
<keyword evidence="2" id="KW-1185">Reference proteome</keyword>
<evidence type="ECO:0008006" key="3">
    <source>
        <dbReference type="Google" id="ProtNLM"/>
    </source>
</evidence>
<sequence>MRWIVFTLILANLVLLIQGRSNVDGGGVSPRLSKVGEVFSVIRLEFIERNADVHSFCELVGPLRKPDAELVYRMLERSDVQWIEQSVQRSPNYWVYIEPRVDRANAVALMRDLKDRGIDSFVITQGFLNNAVNLGVFENIDSAKKLKIMREALGFPISIRAKPRQKVIYWLSFERSDAVKWDLVDISRLSDKKMPERRKIFCKSVDS</sequence>
<evidence type="ECO:0000313" key="2">
    <source>
        <dbReference type="Proteomes" id="UP000196027"/>
    </source>
</evidence>
<dbReference type="Proteomes" id="UP000196027">
    <property type="component" value="Chromosome"/>
</dbReference>
<dbReference type="KEGG" id="ome:OLMES_0667"/>
<dbReference type="RefSeq" id="WP_087459930.1">
    <property type="nucleotide sequence ID" value="NZ_CP021425.1"/>
</dbReference>
<evidence type="ECO:0000313" key="1">
    <source>
        <dbReference type="EMBL" id="ARU54764.1"/>
    </source>
</evidence>
<dbReference type="EMBL" id="CP021425">
    <property type="protein sequence ID" value="ARU54764.1"/>
    <property type="molecule type" value="Genomic_DNA"/>
</dbReference>
<dbReference type="AlphaFoldDB" id="A0A1Y0I5N8"/>
<organism evidence="1 2">
    <name type="scientific">Oleiphilus messinensis</name>
    <dbReference type="NCBI Taxonomy" id="141451"/>
    <lineage>
        <taxon>Bacteria</taxon>
        <taxon>Pseudomonadati</taxon>
        <taxon>Pseudomonadota</taxon>
        <taxon>Gammaproteobacteria</taxon>
        <taxon>Oceanospirillales</taxon>
        <taxon>Oleiphilaceae</taxon>
        <taxon>Oleiphilus</taxon>
    </lineage>
</organism>
<gene>
    <name evidence="1" type="ORF">OLMES_0667</name>
</gene>
<protein>
    <recommendedName>
        <fullName evidence="3">SPOR domain-containing protein</fullName>
    </recommendedName>
</protein>
<proteinExistence type="predicted"/>